<keyword evidence="7" id="KW-1185">Reference proteome</keyword>
<dbReference type="Pfam" id="PF00005">
    <property type="entry name" value="ABC_tran"/>
    <property type="match status" value="2"/>
</dbReference>
<keyword evidence="4 6" id="KW-0067">ATP-binding</keyword>
<evidence type="ECO:0000256" key="1">
    <source>
        <dbReference type="ARBA" id="ARBA00022448"/>
    </source>
</evidence>
<gene>
    <name evidence="6" type="ORF">WMO66_02100</name>
</gene>
<proteinExistence type="predicted"/>
<evidence type="ECO:0000256" key="4">
    <source>
        <dbReference type="ARBA" id="ARBA00022840"/>
    </source>
</evidence>
<dbReference type="Proteomes" id="UP001491552">
    <property type="component" value="Unassembled WGS sequence"/>
</dbReference>
<evidence type="ECO:0000259" key="5">
    <source>
        <dbReference type="PROSITE" id="PS50893"/>
    </source>
</evidence>
<dbReference type="InterPro" id="IPR003439">
    <property type="entry name" value="ABC_transporter-like_ATP-bd"/>
</dbReference>
<dbReference type="PANTHER" id="PTHR43790:SF9">
    <property type="entry name" value="GALACTOFURANOSE TRANSPORTER ATP-BINDING PROTEIN YTFR"/>
    <property type="match status" value="1"/>
</dbReference>
<dbReference type="GO" id="GO:0005524">
    <property type="term" value="F:ATP binding"/>
    <property type="evidence" value="ECO:0007669"/>
    <property type="project" value="UniProtKB-KW"/>
</dbReference>
<dbReference type="SUPFAM" id="SSF52540">
    <property type="entry name" value="P-loop containing nucleoside triphosphate hydrolases"/>
    <property type="match status" value="2"/>
</dbReference>
<evidence type="ECO:0000256" key="3">
    <source>
        <dbReference type="ARBA" id="ARBA00022741"/>
    </source>
</evidence>
<dbReference type="InterPro" id="IPR003593">
    <property type="entry name" value="AAA+_ATPase"/>
</dbReference>
<keyword evidence="3" id="KW-0547">Nucleotide-binding</keyword>
<dbReference type="RefSeq" id="WP_349134759.1">
    <property type="nucleotide sequence ID" value="NZ_JBBMFF010000112.1"/>
</dbReference>
<dbReference type="EMBL" id="JBBMFF010000112">
    <property type="protein sequence ID" value="MEQ2510053.1"/>
    <property type="molecule type" value="Genomic_DNA"/>
</dbReference>
<evidence type="ECO:0000256" key="2">
    <source>
        <dbReference type="ARBA" id="ARBA00022737"/>
    </source>
</evidence>
<dbReference type="PANTHER" id="PTHR43790">
    <property type="entry name" value="CARBOHYDRATE TRANSPORT ATP-BINDING PROTEIN MG119-RELATED"/>
    <property type="match status" value="1"/>
</dbReference>
<dbReference type="PROSITE" id="PS50893">
    <property type="entry name" value="ABC_TRANSPORTER_2"/>
    <property type="match status" value="2"/>
</dbReference>
<dbReference type="InterPro" id="IPR017871">
    <property type="entry name" value="ABC_transporter-like_CS"/>
</dbReference>
<dbReference type="PROSITE" id="PS00211">
    <property type="entry name" value="ABC_TRANSPORTER_1"/>
    <property type="match status" value="1"/>
</dbReference>
<protein>
    <submittedName>
        <fullName evidence="6">Sugar ABC transporter ATP-binding protein</fullName>
    </submittedName>
</protein>
<name>A0ABV1G3T1_9FIRM</name>
<keyword evidence="2" id="KW-0677">Repeat</keyword>
<dbReference type="CDD" id="cd03216">
    <property type="entry name" value="ABC_Carb_Monos_I"/>
    <property type="match status" value="1"/>
</dbReference>
<dbReference type="Gene3D" id="3.40.50.300">
    <property type="entry name" value="P-loop containing nucleotide triphosphate hydrolases"/>
    <property type="match status" value="2"/>
</dbReference>
<comment type="caution">
    <text evidence="6">The sequence shown here is derived from an EMBL/GenBank/DDBJ whole genome shotgun (WGS) entry which is preliminary data.</text>
</comment>
<sequence>MFKMNDPILLEFCRVRKQFGPVIALNDVSFSVRAGEVHCLVGENGAGKSTLIKILAGAYSIDGGELRIDGKPVRIETPAQAAAYGISVVYQDVTNVDKLSIADNIVLGSENSRFGFNQKKKNYEFVRPFLQQVGLEVDPSALMETLSIAQKQMVMIAKALSKNARLIVLDEPTAMLNEQEVHTLFQIICSLRDRGITVVYISHRMEEIYRIGDRVTVLKDGGYVGTWDLSSIDTQQLIVKMVGRELHDVYPDKNRPIGKELLRVENLTTEKIDGVSFTLHEGEVVGLAGLVGSGRTEVLRAIFAADKLYRGKVVLEGNELSLSSPIDAIRHGIGLLPEERKRQGIVNCLSVKDNITMLYSQLHAKCGFLRKADDDAIVRHYIDELHIKTPSAMQAVGNLSGGNQQKVVVSKWLSISPRILLLDEPTQGIDVGAKADIYQLIDRLAREGMGVIVVSSDLIEIINLSNRIVVMRDGQAIKTLESDELTEENVMLYAMGVNADEKA</sequence>
<organism evidence="6 7">
    <name type="scientific">Faecousia intestinalis</name>
    <dbReference type="NCBI Taxonomy" id="3133167"/>
    <lineage>
        <taxon>Bacteria</taxon>
        <taxon>Bacillati</taxon>
        <taxon>Bacillota</taxon>
        <taxon>Clostridia</taxon>
        <taxon>Eubacteriales</taxon>
        <taxon>Oscillospiraceae</taxon>
        <taxon>Faecousia</taxon>
    </lineage>
</organism>
<dbReference type="CDD" id="cd03215">
    <property type="entry name" value="ABC_Carb_Monos_II"/>
    <property type="match status" value="1"/>
</dbReference>
<feature type="domain" description="ABC transporter" evidence="5">
    <location>
        <begin position="10"/>
        <end position="245"/>
    </location>
</feature>
<feature type="domain" description="ABC transporter" evidence="5">
    <location>
        <begin position="244"/>
        <end position="498"/>
    </location>
</feature>
<evidence type="ECO:0000313" key="6">
    <source>
        <dbReference type="EMBL" id="MEQ2510053.1"/>
    </source>
</evidence>
<dbReference type="InterPro" id="IPR027417">
    <property type="entry name" value="P-loop_NTPase"/>
</dbReference>
<accession>A0ABV1G3T1</accession>
<reference evidence="6 7" key="1">
    <citation type="submission" date="2024-03" db="EMBL/GenBank/DDBJ databases">
        <title>Human intestinal bacterial collection.</title>
        <authorList>
            <person name="Pauvert C."/>
            <person name="Hitch T.C.A."/>
            <person name="Clavel T."/>
        </authorList>
    </citation>
    <scope>NUCLEOTIDE SEQUENCE [LARGE SCALE GENOMIC DNA]</scope>
    <source>
        <strain evidence="6 7">CLA-AA-H192</strain>
    </source>
</reference>
<dbReference type="SMART" id="SM00382">
    <property type="entry name" value="AAA"/>
    <property type="match status" value="2"/>
</dbReference>
<keyword evidence="1" id="KW-0813">Transport</keyword>
<evidence type="ECO:0000313" key="7">
    <source>
        <dbReference type="Proteomes" id="UP001491552"/>
    </source>
</evidence>
<dbReference type="InterPro" id="IPR050107">
    <property type="entry name" value="ABC_carbohydrate_import_ATPase"/>
</dbReference>